<evidence type="ECO:0000313" key="2">
    <source>
        <dbReference type="Proteomes" id="UP001500713"/>
    </source>
</evidence>
<name>A0ABN1AL85_9SPHN</name>
<keyword evidence="2" id="KW-1185">Reference proteome</keyword>
<comment type="caution">
    <text evidence="1">The sequence shown here is derived from an EMBL/GenBank/DDBJ whole genome shotgun (WGS) entry which is preliminary data.</text>
</comment>
<dbReference type="SUPFAM" id="SSF55874">
    <property type="entry name" value="ATPase domain of HSP90 chaperone/DNA topoisomerase II/histidine kinase"/>
    <property type="match status" value="1"/>
</dbReference>
<proteinExistence type="predicted"/>
<evidence type="ECO:0008006" key="3">
    <source>
        <dbReference type="Google" id="ProtNLM"/>
    </source>
</evidence>
<dbReference type="InterPro" id="IPR036890">
    <property type="entry name" value="HATPase_C_sf"/>
</dbReference>
<accession>A0ABN1AL85</accession>
<gene>
    <name evidence="1" type="ORF">GCM10009096_21610</name>
</gene>
<dbReference type="Pfam" id="PF13589">
    <property type="entry name" value="HATPase_c_3"/>
    <property type="match status" value="1"/>
</dbReference>
<protein>
    <recommendedName>
        <fullName evidence="3">ATP-binding protein</fullName>
    </recommendedName>
</protein>
<dbReference type="Gene3D" id="3.30.565.10">
    <property type="entry name" value="Histidine kinase-like ATPase, C-terminal domain"/>
    <property type="match status" value="1"/>
</dbReference>
<sequence length="654" mass="74063">MAEKINKELHLKFHGRIIDSLGIQMYQSPVAAIAELVANAWDADAEVVEISLPKSLSSGSRFTIKDTGHGMTFDECQENYLNVGRNRRIDQDSNKSKGGRPVLGRKGIGKLAGFGIAEVVEIETISKATGEKTHFRMDLEALRDDEYVSTNPKKIKIIEATGPDSAQKKEHGTKIYLKKLKLSRRPNSDQFSKSMARRFLLSQVSDNFQVLVDDVPIPEDDTLTNVEFDFPSDYKANEKPDGLKVSKGWGIENIDGEEVRWRIKFTENTITTDEFRGVAVYCGVKVAQTPFFFNLSGGLDGQHGQQYMSGIVQADYLDQLDGDAITTERQRINWELAEARPLESWGQKRTKQLLAIWKERRAEENIKKLDERVGRFKDRLDAFPPPERKIVRGAIRKIATIETLNFDQFGSLAEAILTAWEGGRLKGLISDLATVETMDEGLLLSLLAEAQVLTALHAAETVRTKLDIIHGLRMRIETKELENKVRDYIYENPWLLSPEWDSFKKEISLKTLMMQAAREAKLDDDESFKKRVDLILSSGRQLLLVEFMRPGLTVDMDHINRFQHYVYVLREKIEANTKYDFSTLSGLLVAEKLANRAGVKSLLTGMAKEDMKCVEWHGLLESAEHQWIEFLDVLGGRAPDDPRLKALRTSTPDS</sequence>
<reference evidence="1 2" key="1">
    <citation type="journal article" date="2019" name="Int. J. Syst. Evol. Microbiol.">
        <title>The Global Catalogue of Microorganisms (GCM) 10K type strain sequencing project: providing services to taxonomists for standard genome sequencing and annotation.</title>
        <authorList>
            <consortium name="The Broad Institute Genomics Platform"/>
            <consortium name="The Broad Institute Genome Sequencing Center for Infectious Disease"/>
            <person name="Wu L."/>
            <person name="Ma J."/>
        </authorList>
    </citation>
    <scope>NUCLEOTIDE SEQUENCE [LARGE SCALE GENOMIC DNA]</scope>
    <source>
        <strain evidence="1 2">JCM 14162</strain>
    </source>
</reference>
<evidence type="ECO:0000313" key="1">
    <source>
        <dbReference type="EMBL" id="GAA0479242.1"/>
    </source>
</evidence>
<organism evidence="1 2">
    <name type="scientific">Parasphingorhabdus litoris</name>
    <dbReference type="NCBI Taxonomy" id="394733"/>
    <lineage>
        <taxon>Bacteria</taxon>
        <taxon>Pseudomonadati</taxon>
        <taxon>Pseudomonadota</taxon>
        <taxon>Alphaproteobacteria</taxon>
        <taxon>Sphingomonadales</taxon>
        <taxon>Sphingomonadaceae</taxon>
        <taxon>Parasphingorhabdus</taxon>
    </lineage>
</organism>
<dbReference type="Proteomes" id="UP001500713">
    <property type="component" value="Unassembled WGS sequence"/>
</dbReference>
<dbReference type="EMBL" id="BAAAEM010000002">
    <property type="protein sequence ID" value="GAA0479242.1"/>
    <property type="molecule type" value="Genomic_DNA"/>
</dbReference>
<dbReference type="RefSeq" id="WP_229954522.1">
    <property type="nucleotide sequence ID" value="NZ_BAAAEM010000002.1"/>
</dbReference>